<dbReference type="InterPro" id="IPR032157">
    <property type="entry name" value="PAC4"/>
</dbReference>
<dbReference type="EMBL" id="JAAVMX010000005">
    <property type="protein sequence ID" value="KAF4508782.1"/>
    <property type="molecule type" value="Genomic_DNA"/>
</dbReference>
<keyword evidence="2" id="KW-1185">Reference proteome</keyword>
<dbReference type="Pfam" id="PF16093">
    <property type="entry name" value="PAC4"/>
    <property type="match status" value="1"/>
</dbReference>
<accession>A0A8H4PQW9</accession>
<dbReference type="OrthoDB" id="5407417at2759"/>
<dbReference type="Gene3D" id="3.30.230.100">
    <property type="match status" value="1"/>
</dbReference>
<proteinExistence type="predicted"/>
<protein>
    <submittedName>
        <fullName evidence="1">Uncharacterized protein</fullName>
    </submittedName>
</protein>
<gene>
    <name evidence="1" type="ORF">G6O67_005121</name>
</gene>
<dbReference type="AlphaFoldDB" id="A0A8H4PQW9"/>
<name>A0A8H4PQW9_9HYPO</name>
<reference evidence="1 2" key="1">
    <citation type="journal article" date="2020" name="Genome Biol. Evol.">
        <title>A new high-quality draft genome assembly of the Chinese cordyceps Ophiocordyceps sinensis.</title>
        <authorList>
            <person name="Shu R."/>
            <person name="Zhang J."/>
            <person name="Meng Q."/>
            <person name="Zhang H."/>
            <person name="Zhou G."/>
            <person name="Li M."/>
            <person name="Wu P."/>
            <person name="Zhao Y."/>
            <person name="Chen C."/>
            <person name="Qin Q."/>
        </authorList>
    </citation>
    <scope>NUCLEOTIDE SEQUENCE [LARGE SCALE GENOMIC DNA]</scope>
    <source>
        <strain evidence="1 2">IOZ07</strain>
    </source>
</reference>
<dbReference type="GO" id="GO:0043248">
    <property type="term" value="P:proteasome assembly"/>
    <property type="evidence" value="ECO:0007669"/>
    <property type="project" value="InterPro"/>
</dbReference>
<sequence>MGDSPAGAAEPVRLSIPLPRSLDTRVYLRLSTQTKAIVLSLTTASQDELAAPKAMGSFVYALPNRFDAQQPLSTTLFSHEPTVEFTTRLAKLIARRAQLPAYVTNSMSFADAGMGGTVEEEMEAFRGIVDVVLERLRGLQTASVSGVTGLCDSSEEERGKDWIDIPPGYRYRIPPPAAVLAAGPPKPKPHEAHRGSARSNLPQNFRHNDFSLCGFGGPRDQRARLQAHVSLVLPELMS</sequence>
<evidence type="ECO:0000313" key="1">
    <source>
        <dbReference type="EMBL" id="KAF4508782.1"/>
    </source>
</evidence>
<comment type="caution">
    <text evidence="1">The sequence shown here is derived from an EMBL/GenBank/DDBJ whole genome shotgun (WGS) entry which is preliminary data.</text>
</comment>
<evidence type="ECO:0000313" key="2">
    <source>
        <dbReference type="Proteomes" id="UP000557566"/>
    </source>
</evidence>
<dbReference type="Proteomes" id="UP000557566">
    <property type="component" value="Unassembled WGS sequence"/>
</dbReference>
<organism evidence="1 2">
    <name type="scientific">Ophiocordyceps sinensis</name>
    <dbReference type="NCBI Taxonomy" id="72228"/>
    <lineage>
        <taxon>Eukaryota</taxon>
        <taxon>Fungi</taxon>
        <taxon>Dikarya</taxon>
        <taxon>Ascomycota</taxon>
        <taxon>Pezizomycotina</taxon>
        <taxon>Sordariomycetes</taxon>
        <taxon>Hypocreomycetidae</taxon>
        <taxon>Hypocreales</taxon>
        <taxon>Ophiocordycipitaceae</taxon>
        <taxon>Ophiocordyceps</taxon>
    </lineage>
</organism>